<evidence type="ECO:0000256" key="4">
    <source>
        <dbReference type="ARBA" id="ARBA00023163"/>
    </source>
</evidence>
<dbReference type="PROSITE" id="PS50931">
    <property type="entry name" value="HTH_LYSR"/>
    <property type="match status" value="1"/>
</dbReference>
<dbReference type="SUPFAM" id="SSF53850">
    <property type="entry name" value="Periplasmic binding protein-like II"/>
    <property type="match status" value="1"/>
</dbReference>
<dbReference type="InterPro" id="IPR005119">
    <property type="entry name" value="LysR_subst-bd"/>
</dbReference>
<dbReference type="Pfam" id="PF03466">
    <property type="entry name" value="LysR_substrate"/>
    <property type="match status" value="1"/>
</dbReference>
<dbReference type="Pfam" id="PF00126">
    <property type="entry name" value="HTH_1"/>
    <property type="match status" value="1"/>
</dbReference>
<evidence type="ECO:0000313" key="6">
    <source>
        <dbReference type="EMBL" id="QCC84572.1"/>
    </source>
</evidence>
<evidence type="ECO:0000313" key="7">
    <source>
        <dbReference type="Proteomes" id="UP000297065"/>
    </source>
</evidence>
<dbReference type="FunFam" id="1.10.10.10:FF:000001">
    <property type="entry name" value="LysR family transcriptional regulator"/>
    <property type="match status" value="1"/>
</dbReference>
<dbReference type="PANTHER" id="PTHR30579">
    <property type="entry name" value="TRANSCRIPTIONAL REGULATOR"/>
    <property type="match status" value="1"/>
</dbReference>
<dbReference type="OrthoDB" id="464481at2"/>
<comment type="similarity">
    <text evidence="1">Belongs to the LysR transcriptional regulatory family.</text>
</comment>
<keyword evidence="4" id="KW-0804">Transcription</keyword>
<dbReference type="AlphaFoldDB" id="A0A4P7UM65"/>
<evidence type="ECO:0000259" key="5">
    <source>
        <dbReference type="PROSITE" id="PS50931"/>
    </source>
</evidence>
<dbReference type="Gene3D" id="1.10.10.10">
    <property type="entry name" value="Winged helix-like DNA-binding domain superfamily/Winged helix DNA-binding domain"/>
    <property type="match status" value="1"/>
</dbReference>
<dbReference type="PRINTS" id="PR00039">
    <property type="entry name" value="HTHLYSR"/>
</dbReference>
<gene>
    <name evidence="6" type="ORF">DDIC_01485</name>
</gene>
<dbReference type="GO" id="GO:0003677">
    <property type="term" value="F:DNA binding"/>
    <property type="evidence" value="ECO:0007669"/>
    <property type="project" value="UniProtKB-KW"/>
</dbReference>
<evidence type="ECO:0000256" key="2">
    <source>
        <dbReference type="ARBA" id="ARBA00023015"/>
    </source>
</evidence>
<name>A0A4P7UM65_DESDE</name>
<evidence type="ECO:0000256" key="1">
    <source>
        <dbReference type="ARBA" id="ARBA00009437"/>
    </source>
</evidence>
<organism evidence="6 7">
    <name type="scientific">Desulfovibrio desulfuricans</name>
    <dbReference type="NCBI Taxonomy" id="876"/>
    <lineage>
        <taxon>Bacteria</taxon>
        <taxon>Pseudomonadati</taxon>
        <taxon>Thermodesulfobacteriota</taxon>
        <taxon>Desulfovibrionia</taxon>
        <taxon>Desulfovibrionales</taxon>
        <taxon>Desulfovibrionaceae</taxon>
        <taxon>Desulfovibrio</taxon>
    </lineage>
</organism>
<reference evidence="6 7" key="1">
    <citation type="submission" date="2019-02" db="EMBL/GenBank/DDBJ databases">
        <title>Complete Genome Sequence of Desulfovibrio desulfuricans IC1, a Sulfonate Utilizing Anaerobe.</title>
        <authorList>
            <person name="Day L.A."/>
            <person name="De Leon K.B."/>
            <person name="Wall J.D."/>
        </authorList>
    </citation>
    <scope>NUCLEOTIDE SEQUENCE [LARGE SCALE GENOMIC DNA]</scope>
    <source>
        <strain evidence="6 7">IC1</strain>
    </source>
</reference>
<protein>
    <submittedName>
        <fullName evidence="6">LysR family transcriptional regulator</fullName>
    </submittedName>
</protein>
<proteinExistence type="inferred from homology"/>
<dbReference type="PANTHER" id="PTHR30579:SF7">
    <property type="entry name" value="HTH-TYPE TRANSCRIPTIONAL REGULATOR LRHA-RELATED"/>
    <property type="match status" value="1"/>
</dbReference>
<dbReference type="Proteomes" id="UP000297065">
    <property type="component" value="Chromosome"/>
</dbReference>
<dbReference type="SUPFAM" id="SSF46785">
    <property type="entry name" value="Winged helix' DNA-binding domain"/>
    <property type="match status" value="1"/>
</dbReference>
<evidence type="ECO:0000256" key="3">
    <source>
        <dbReference type="ARBA" id="ARBA00023125"/>
    </source>
</evidence>
<accession>A0A4P7UM65</accession>
<dbReference type="InterPro" id="IPR036388">
    <property type="entry name" value="WH-like_DNA-bd_sf"/>
</dbReference>
<dbReference type="GO" id="GO:0003700">
    <property type="term" value="F:DNA-binding transcription factor activity"/>
    <property type="evidence" value="ECO:0007669"/>
    <property type="project" value="InterPro"/>
</dbReference>
<feature type="domain" description="HTH lysR-type" evidence="5">
    <location>
        <begin position="8"/>
        <end position="63"/>
    </location>
</feature>
<dbReference type="Gene3D" id="3.40.190.10">
    <property type="entry name" value="Periplasmic binding protein-like II"/>
    <property type="match status" value="2"/>
</dbReference>
<dbReference type="InterPro" id="IPR036390">
    <property type="entry name" value="WH_DNA-bd_sf"/>
</dbReference>
<sequence>MKQQDLAIDLLRAFTTVAETGSFTTAGDILGRTQSAISQQIRKLEDIVGKNLFNRTSRAVVLSTDGELLLAHAYAIIARNDEALRRLTAPPIEGRLRLGVTEDFIPRQLPVLLSRFGKTHPQVQLELMTGLSTMLVEKLNAGDLDLVIAKRDAQPQAGRVIWREKLVWIASPEYKPDSNGTLPLVALPPPCSYRRVMLDVLRAAQRSWRITCTAHSIMGLQAAVVGNLGLSVLGRSFLGPDLVEAPASLGLPDMPDTEIAVFGEESARVELADCLVTFVTDALEGLTVNGRHLPMEIVGQICACKTLL</sequence>
<dbReference type="InterPro" id="IPR000847">
    <property type="entry name" value="LysR_HTH_N"/>
</dbReference>
<dbReference type="EMBL" id="CP036295">
    <property type="protein sequence ID" value="QCC84572.1"/>
    <property type="molecule type" value="Genomic_DNA"/>
</dbReference>
<keyword evidence="3" id="KW-0238">DNA-binding</keyword>
<dbReference type="RefSeq" id="WP_136398809.1">
    <property type="nucleotide sequence ID" value="NZ_CP036295.1"/>
</dbReference>
<keyword evidence="2" id="KW-0805">Transcription regulation</keyword>
<dbReference type="InterPro" id="IPR050176">
    <property type="entry name" value="LTTR"/>
</dbReference>